<evidence type="ECO:0000256" key="7">
    <source>
        <dbReference type="ARBA" id="ARBA00022989"/>
    </source>
</evidence>
<name>A0A5N4AQ76_PHOPY</name>
<dbReference type="Proteomes" id="UP000327044">
    <property type="component" value="Unassembled WGS sequence"/>
</dbReference>
<keyword evidence="3" id="KW-1003">Cell membrane</keyword>
<dbReference type="InParanoid" id="A0A5N4AQ76"/>
<comment type="similarity">
    <text evidence="2">Belongs to the CD36 family.</text>
</comment>
<dbReference type="PANTHER" id="PTHR11923:SF69">
    <property type="entry name" value="SENSORY NEURON MEMBRANE PROTEIN 1"/>
    <property type="match status" value="1"/>
</dbReference>
<dbReference type="OrthoDB" id="10024078at2759"/>
<dbReference type="PANTHER" id="PTHR11923">
    <property type="entry name" value="SCAVENGER RECEPTOR CLASS B TYPE-1 SR-B1"/>
    <property type="match status" value="1"/>
</dbReference>
<comment type="caution">
    <text evidence="13">The sequence shown here is derived from an EMBL/GenBank/DDBJ whole genome shotgun (WGS) entry which is preliminary data.</text>
</comment>
<gene>
    <name evidence="13" type="ORF">PPYR_07360</name>
</gene>
<comment type="subcellular location">
    <subcellularLocation>
        <location evidence="1">Cell membrane</location>
        <topology evidence="1">Multi-pass membrane protein</topology>
    </subcellularLocation>
</comment>
<keyword evidence="7 12" id="KW-1133">Transmembrane helix</keyword>
<protein>
    <recommendedName>
        <fullName evidence="15">Sensory neuron membrane protein 1</fullName>
    </recommendedName>
</protein>
<evidence type="ECO:0000256" key="4">
    <source>
        <dbReference type="ARBA" id="ARBA00022606"/>
    </source>
</evidence>
<dbReference type="GO" id="GO:0005737">
    <property type="term" value="C:cytoplasm"/>
    <property type="evidence" value="ECO:0007669"/>
    <property type="project" value="TreeGrafter"/>
</dbReference>
<dbReference type="GO" id="GO:0005044">
    <property type="term" value="F:scavenger receptor activity"/>
    <property type="evidence" value="ECO:0007669"/>
    <property type="project" value="TreeGrafter"/>
</dbReference>
<evidence type="ECO:0000313" key="14">
    <source>
        <dbReference type="Proteomes" id="UP000327044"/>
    </source>
</evidence>
<feature type="transmembrane region" description="Helical" evidence="12">
    <location>
        <begin position="497"/>
        <end position="515"/>
    </location>
</feature>
<evidence type="ECO:0000256" key="12">
    <source>
        <dbReference type="SAM" id="Phobius"/>
    </source>
</evidence>
<keyword evidence="9" id="KW-1015">Disulfide bond</keyword>
<evidence type="ECO:0000256" key="1">
    <source>
        <dbReference type="ARBA" id="ARBA00004651"/>
    </source>
</evidence>
<keyword evidence="11" id="KW-0325">Glycoprotein</keyword>
<reference evidence="13 14" key="1">
    <citation type="journal article" date="2018" name="Elife">
        <title>Firefly genomes illuminate parallel origins of bioluminescence in beetles.</title>
        <authorList>
            <person name="Fallon T.R."/>
            <person name="Lower S.E."/>
            <person name="Chang C.H."/>
            <person name="Bessho-Uehara M."/>
            <person name="Martin G.J."/>
            <person name="Bewick A.J."/>
            <person name="Behringer M."/>
            <person name="Debat H.J."/>
            <person name="Wong I."/>
            <person name="Day J.C."/>
            <person name="Suvorov A."/>
            <person name="Silva C.J."/>
            <person name="Stanger-Hall K.F."/>
            <person name="Hall D.W."/>
            <person name="Schmitz R.J."/>
            <person name="Nelson D.R."/>
            <person name="Lewis S.M."/>
            <person name="Shigenobu S."/>
            <person name="Bybee S.M."/>
            <person name="Larracuente A.M."/>
            <person name="Oba Y."/>
            <person name="Weng J.K."/>
        </authorList>
    </citation>
    <scope>NUCLEOTIDE SEQUENCE [LARGE SCALE GENOMIC DNA]</scope>
    <source>
        <strain evidence="13">1611_PpyrPB1</strain>
        <tissue evidence="13">Whole body</tissue>
    </source>
</reference>
<accession>A0A5N4AQ76</accession>
<dbReference type="GO" id="GO:0005886">
    <property type="term" value="C:plasma membrane"/>
    <property type="evidence" value="ECO:0007669"/>
    <property type="project" value="UniProtKB-SubCell"/>
</dbReference>
<evidence type="ECO:0000256" key="3">
    <source>
        <dbReference type="ARBA" id="ARBA00022475"/>
    </source>
</evidence>
<evidence type="ECO:0000256" key="2">
    <source>
        <dbReference type="ARBA" id="ARBA00010532"/>
    </source>
</evidence>
<proteinExistence type="inferred from homology"/>
<dbReference type="InterPro" id="IPR002159">
    <property type="entry name" value="CD36_fam"/>
</dbReference>
<evidence type="ECO:0000256" key="5">
    <source>
        <dbReference type="ARBA" id="ARBA00022692"/>
    </source>
</evidence>
<keyword evidence="6" id="KW-0552">Olfaction</keyword>
<organism evidence="13 14">
    <name type="scientific">Photinus pyralis</name>
    <name type="common">Common eastern firefly</name>
    <name type="synonym">Lampyris pyralis</name>
    <dbReference type="NCBI Taxonomy" id="7054"/>
    <lineage>
        <taxon>Eukaryota</taxon>
        <taxon>Metazoa</taxon>
        <taxon>Ecdysozoa</taxon>
        <taxon>Arthropoda</taxon>
        <taxon>Hexapoda</taxon>
        <taxon>Insecta</taxon>
        <taxon>Pterygota</taxon>
        <taxon>Neoptera</taxon>
        <taxon>Endopterygota</taxon>
        <taxon>Coleoptera</taxon>
        <taxon>Polyphaga</taxon>
        <taxon>Elateriformia</taxon>
        <taxon>Elateroidea</taxon>
        <taxon>Lampyridae</taxon>
        <taxon>Lampyrinae</taxon>
        <taxon>Photinus</taxon>
    </lineage>
</organism>
<sequence length="552" mass="62094">MSIRSRTQNLAFVLFPKLRLIQIFLQSLLKTSRKMGKMKYPAKIMIGCGSVFVIIVIFGFILMPILLKSKIKSNLTLKPGGDVRGLYTKVPFAIDFKVYMFNITNPVDVANGDTPVLDEIGPYYFEEWKEKVELIDNEAEDELTYKQRITWVFRKDLSKPGLTGEEIVTMGHPMMIAMPVLLAREKPAMLNLINKAINAIFRNPPYPFVTAPVMDILFRGVVINCSVTDFSGKAVCTQLRTEAKDLHHVSDTIFKFSFFGMRNGTIDQNTLTVKRGIKKSHDVGKVTAYNGAKEMSVWPTKECNQYVGTDSTIFPPLMTREEGVAAYAPDLCRSLIATFEKEQMYRGIKVNRYIATFGDMSTDERFKCYCPANASCWKQGLHDLTKCVGAPIVASMPHFYDADPMYVNMVRGLHPNEPDHGISLVFELMTGTPVSGKKRLQFNLPLEPIEKVAVMKKVPTALLPLLWVEEGADLPDDFAKQLVGIFKMLKIVKIVKVLILILSLVGIGVGAFLHYKNRDSMSVTKAVKPMEKDTQKNISTVSSAQNETYDKY</sequence>
<dbReference type="AlphaFoldDB" id="A0A5N4AQ76"/>
<keyword evidence="5 12" id="KW-0812">Transmembrane</keyword>
<evidence type="ECO:0000256" key="10">
    <source>
        <dbReference type="ARBA" id="ARBA00023170"/>
    </source>
</evidence>
<dbReference type="EMBL" id="VVIM01000005">
    <property type="protein sequence ID" value="KAB0799480.1"/>
    <property type="molecule type" value="Genomic_DNA"/>
</dbReference>
<keyword evidence="14" id="KW-1185">Reference proteome</keyword>
<dbReference type="Pfam" id="PF01130">
    <property type="entry name" value="CD36"/>
    <property type="match status" value="1"/>
</dbReference>
<keyword evidence="4" id="KW-0716">Sensory transduction</keyword>
<dbReference type="PRINTS" id="PR01609">
    <property type="entry name" value="CD36FAMILY"/>
</dbReference>
<evidence type="ECO:0000256" key="11">
    <source>
        <dbReference type="ARBA" id="ARBA00023180"/>
    </source>
</evidence>
<keyword evidence="10" id="KW-0675">Receptor</keyword>
<evidence type="ECO:0000256" key="6">
    <source>
        <dbReference type="ARBA" id="ARBA00022725"/>
    </source>
</evidence>
<keyword evidence="8 12" id="KW-0472">Membrane</keyword>
<evidence type="ECO:0008006" key="15">
    <source>
        <dbReference type="Google" id="ProtNLM"/>
    </source>
</evidence>
<evidence type="ECO:0000256" key="9">
    <source>
        <dbReference type="ARBA" id="ARBA00023157"/>
    </source>
</evidence>
<feature type="transmembrane region" description="Helical" evidence="12">
    <location>
        <begin position="44"/>
        <end position="67"/>
    </location>
</feature>
<dbReference type="GO" id="GO:0007608">
    <property type="term" value="P:sensory perception of smell"/>
    <property type="evidence" value="ECO:0007669"/>
    <property type="project" value="UniProtKB-KW"/>
</dbReference>
<evidence type="ECO:0000313" key="13">
    <source>
        <dbReference type="EMBL" id="KAB0799480.1"/>
    </source>
</evidence>
<evidence type="ECO:0000256" key="8">
    <source>
        <dbReference type="ARBA" id="ARBA00023136"/>
    </source>
</evidence>